<evidence type="ECO:0000313" key="3">
    <source>
        <dbReference type="Proteomes" id="UP000503339"/>
    </source>
</evidence>
<dbReference type="InterPro" id="IPR029063">
    <property type="entry name" value="SAM-dependent_MTases_sf"/>
</dbReference>
<sequence length="229" mass="25641">MSTTELPASPEFKANHAELMDGVYRWQRHIYDLTRKYYLLGRDRLIEGLDVPPGSTVLELGCGTGRNIVLAARRYPDISFFGLDISAEMLETAAKAIDREGLSGHVLLARGDATDFNAKALFGRDGFDRVFVSYSLSMIPGWEKTVSAALASLSPGGSLHIVDFGQQEGLPRWFRSLLRGWLKKFHVAPRSTLREVLESESRRTGATFRFRTLYRGYAWLAVLGQPGRQ</sequence>
<keyword evidence="2" id="KW-0808">Transferase</keyword>
<dbReference type="Pfam" id="PF13649">
    <property type="entry name" value="Methyltransf_25"/>
    <property type="match status" value="1"/>
</dbReference>
<dbReference type="RefSeq" id="WP_064988150.1">
    <property type="nucleotide sequence ID" value="NZ_CP033361.1"/>
</dbReference>
<feature type="domain" description="Methyltransferase" evidence="1">
    <location>
        <begin position="57"/>
        <end position="157"/>
    </location>
</feature>
<keyword evidence="3" id="KW-1185">Reference proteome</keyword>
<dbReference type="SUPFAM" id="SSF53335">
    <property type="entry name" value="S-adenosyl-L-methionine-dependent methyltransferases"/>
    <property type="match status" value="1"/>
</dbReference>
<proteinExistence type="predicted"/>
<keyword evidence="2" id="KW-0489">Methyltransferase</keyword>
<evidence type="ECO:0000259" key="1">
    <source>
        <dbReference type="Pfam" id="PF13649"/>
    </source>
</evidence>
<reference evidence="2 3" key="1">
    <citation type="submission" date="2018-10" db="EMBL/GenBank/DDBJ databases">
        <authorList>
            <person name="Perry B.J."/>
            <person name="Sullivan J.T."/>
            <person name="Murphy R.J.T."/>
            <person name="Ramsay J.P."/>
            <person name="Ronson C.W."/>
        </authorList>
    </citation>
    <scope>NUCLEOTIDE SEQUENCE [LARGE SCALE GENOMIC DNA]</scope>
    <source>
        <strain evidence="2 3">NZP2014</strain>
    </source>
</reference>
<dbReference type="PANTHER" id="PTHR43464">
    <property type="entry name" value="METHYLTRANSFERASE"/>
    <property type="match status" value="1"/>
</dbReference>
<dbReference type="Proteomes" id="UP000503339">
    <property type="component" value="Chromosome"/>
</dbReference>
<gene>
    <name evidence="2" type="ORF">EB233_15940</name>
</gene>
<dbReference type="KEGG" id="merd:EB233_15940"/>
<organism evidence="2 3">
    <name type="scientific">Mesorhizobium erdmanii</name>
    <dbReference type="NCBI Taxonomy" id="1777866"/>
    <lineage>
        <taxon>Bacteria</taxon>
        <taxon>Pseudomonadati</taxon>
        <taxon>Pseudomonadota</taxon>
        <taxon>Alphaproteobacteria</taxon>
        <taxon>Hyphomicrobiales</taxon>
        <taxon>Phyllobacteriaceae</taxon>
        <taxon>Mesorhizobium</taxon>
    </lineage>
</organism>
<dbReference type="PANTHER" id="PTHR43464:SF92">
    <property type="entry name" value="SLR1071 PROTEIN"/>
    <property type="match status" value="1"/>
</dbReference>
<accession>A0A6M7UJ71</accession>
<protein>
    <submittedName>
        <fullName evidence="2">Methyltransferase domain-containing protein</fullName>
    </submittedName>
</protein>
<dbReference type="CDD" id="cd02440">
    <property type="entry name" value="AdoMet_MTases"/>
    <property type="match status" value="1"/>
</dbReference>
<dbReference type="Gene3D" id="3.40.50.150">
    <property type="entry name" value="Vaccinia Virus protein VP39"/>
    <property type="match status" value="1"/>
</dbReference>
<dbReference type="GO" id="GO:0032259">
    <property type="term" value="P:methylation"/>
    <property type="evidence" value="ECO:0007669"/>
    <property type="project" value="UniProtKB-KW"/>
</dbReference>
<dbReference type="EMBL" id="CP033361">
    <property type="protein sequence ID" value="QKC76816.1"/>
    <property type="molecule type" value="Genomic_DNA"/>
</dbReference>
<evidence type="ECO:0000313" key="2">
    <source>
        <dbReference type="EMBL" id="QKC76816.1"/>
    </source>
</evidence>
<dbReference type="AlphaFoldDB" id="A0A6M7UJ71"/>
<dbReference type="GO" id="GO:0008168">
    <property type="term" value="F:methyltransferase activity"/>
    <property type="evidence" value="ECO:0007669"/>
    <property type="project" value="UniProtKB-KW"/>
</dbReference>
<dbReference type="InterPro" id="IPR041698">
    <property type="entry name" value="Methyltransf_25"/>
</dbReference>
<name>A0A6M7UJ71_9HYPH</name>